<protein>
    <recommendedName>
        <fullName evidence="3">J domain-containing protein</fullName>
    </recommendedName>
</protein>
<dbReference type="EMBL" id="SAEB01000001">
    <property type="protein sequence ID" value="RVD89001.1"/>
    <property type="molecule type" value="Genomic_DNA"/>
</dbReference>
<dbReference type="PROSITE" id="PS00636">
    <property type="entry name" value="DNAJ_1"/>
    <property type="match status" value="1"/>
</dbReference>
<evidence type="ECO:0000313" key="5">
    <source>
        <dbReference type="Proteomes" id="UP000283090"/>
    </source>
</evidence>
<keyword evidence="5" id="KW-1185">Reference proteome</keyword>
<dbReference type="InterPro" id="IPR036869">
    <property type="entry name" value="J_dom_sf"/>
</dbReference>
<dbReference type="Proteomes" id="UP000283090">
    <property type="component" value="Unassembled WGS sequence"/>
</dbReference>
<dbReference type="InterPro" id="IPR018253">
    <property type="entry name" value="DnaJ_domain_CS"/>
</dbReference>
<dbReference type="GeneID" id="93582336"/>
<dbReference type="GO" id="GO:0071218">
    <property type="term" value="P:cellular response to misfolded protein"/>
    <property type="evidence" value="ECO:0007669"/>
    <property type="project" value="TreeGrafter"/>
</dbReference>
<comment type="caution">
    <text evidence="4">The sequence shown here is derived from an EMBL/GenBank/DDBJ whole genome shotgun (WGS) entry which is preliminary data.</text>
</comment>
<dbReference type="Gene3D" id="1.10.287.110">
    <property type="entry name" value="DnaJ domain"/>
    <property type="match status" value="1"/>
</dbReference>
<proteinExistence type="predicted"/>
<feature type="compositionally biased region" description="Basic and acidic residues" evidence="2">
    <location>
        <begin position="227"/>
        <end position="238"/>
    </location>
</feature>
<keyword evidence="1" id="KW-0175">Coiled coil</keyword>
<dbReference type="PROSITE" id="PS50076">
    <property type="entry name" value="DNAJ_2"/>
    <property type="match status" value="1"/>
</dbReference>
<reference evidence="4 5" key="1">
    <citation type="submission" date="2019-01" db="EMBL/GenBank/DDBJ databases">
        <title>Intercellular communication is required for trap formation in the nematode-trapping fungus Duddingtonia flagrans.</title>
        <authorList>
            <person name="Youssar L."/>
            <person name="Wernet V."/>
            <person name="Hensel N."/>
            <person name="Hildebrandt H.-G."/>
            <person name="Fischer R."/>
        </authorList>
    </citation>
    <scope>NUCLEOTIDE SEQUENCE [LARGE SCALE GENOMIC DNA]</scope>
    <source>
        <strain evidence="4 5">CBS H-5679</strain>
    </source>
</reference>
<dbReference type="VEuPathDB" id="FungiDB:DFL_000025"/>
<organism evidence="4 5">
    <name type="scientific">Arthrobotrys flagrans</name>
    <name type="common">Nematode-trapping fungus</name>
    <name type="synonym">Trichothecium flagrans</name>
    <dbReference type="NCBI Taxonomy" id="97331"/>
    <lineage>
        <taxon>Eukaryota</taxon>
        <taxon>Fungi</taxon>
        <taxon>Dikarya</taxon>
        <taxon>Ascomycota</taxon>
        <taxon>Pezizomycotina</taxon>
        <taxon>Orbiliomycetes</taxon>
        <taxon>Orbiliales</taxon>
        <taxon>Orbiliaceae</taxon>
        <taxon>Arthrobotrys</taxon>
    </lineage>
</organism>
<dbReference type="STRING" id="97331.A0A437AD15"/>
<dbReference type="InterPro" id="IPR001623">
    <property type="entry name" value="DnaJ_domain"/>
</dbReference>
<evidence type="ECO:0000259" key="3">
    <source>
        <dbReference type="PROSITE" id="PS50076"/>
    </source>
</evidence>
<dbReference type="PANTHER" id="PTHR43908">
    <property type="entry name" value="AT29763P-RELATED"/>
    <property type="match status" value="1"/>
</dbReference>
<sequence length="289" mass="33043">MSNHYELLGVPMMATPAEIRAAWKTKALELHPDKNGGSVGAKEAFQKLQAAYEVLSDPEKREQYDRAAAAEARTSSVKRGAPYTASEGLFHQKWKSHEFARPSVDNSRREVADLQSKISDLRRRMAKYEDWFNRLDEERKVGARTRFRQRKEAGGRMYPTDPKKYTEEDREVVAVKKMRAYGVAIAGLERELRMEEIPVRTWDDDEVIRVREWEELEKLRQERAAEKARRGHAAKEQAGEEEEGGRGAQLHPVGVLEETPPLLGTMFLLPRTTKDIHLGVSEVQIHGLP</sequence>
<dbReference type="CDD" id="cd06257">
    <property type="entry name" value="DnaJ"/>
    <property type="match status" value="1"/>
</dbReference>
<dbReference type="AlphaFoldDB" id="A0A437AD15"/>
<feature type="region of interest" description="Disordered" evidence="2">
    <location>
        <begin position="227"/>
        <end position="250"/>
    </location>
</feature>
<feature type="domain" description="J" evidence="3">
    <location>
        <begin position="3"/>
        <end position="68"/>
    </location>
</feature>
<name>A0A437AD15_ARTFL</name>
<evidence type="ECO:0000256" key="1">
    <source>
        <dbReference type="SAM" id="Coils"/>
    </source>
</evidence>
<dbReference type="InterPro" id="IPR051100">
    <property type="entry name" value="DnaJ_subfamily_B/C"/>
</dbReference>
<evidence type="ECO:0000256" key="2">
    <source>
        <dbReference type="SAM" id="MobiDB-lite"/>
    </source>
</evidence>
<dbReference type="GO" id="GO:0005789">
    <property type="term" value="C:endoplasmic reticulum membrane"/>
    <property type="evidence" value="ECO:0007669"/>
    <property type="project" value="TreeGrafter"/>
</dbReference>
<dbReference type="SUPFAM" id="SSF46565">
    <property type="entry name" value="Chaperone J-domain"/>
    <property type="match status" value="1"/>
</dbReference>
<feature type="coiled-coil region" evidence="1">
    <location>
        <begin position="104"/>
        <end position="131"/>
    </location>
</feature>
<dbReference type="OrthoDB" id="10250354at2759"/>
<dbReference type="SMART" id="SM00271">
    <property type="entry name" value="DnaJ"/>
    <property type="match status" value="1"/>
</dbReference>
<evidence type="ECO:0000313" key="4">
    <source>
        <dbReference type="EMBL" id="RVD89001.1"/>
    </source>
</evidence>
<gene>
    <name evidence="4" type="ORF">DFL_000025</name>
</gene>
<accession>A0A437AD15</accession>
<dbReference type="GO" id="GO:0030544">
    <property type="term" value="F:Hsp70 protein binding"/>
    <property type="evidence" value="ECO:0007669"/>
    <property type="project" value="TreeGrafter"/>
</dbReference>
<dbReference type="PANTHER" id="PTHR43908:SF3">
    <property type="entry name" value="AT29763P-RELATED"/>
    <property type="match status" value="1"/>
</dbReference>
<dbReference type="RefSeq" id="XP_067494545.1">
    <property type="nucleotide sequence ID" value="XM_067631295.1"/>
</dbReference>
<dbReference type="Pfam" id="PF00226">
    <property type="entry name" value="DnaJ"/>
    <property type="match status" value="1"/>
</dbReference>
<dbReference type="PRINTS" id="PR00625">
    <property type="entry name" value="JDOMAIN"/>
</dbReference>